<dbReference type="InterPro" id="IPR050515">
    <property type="entry name" value="Beta-lactam/transpept"/>
</dbReference>
<dbReference type="PANTHER" id="PTHR30627">
    <property type="entry name" value="PEPTIDOGLYCAN D,D-TRANSPEPTIDASE"/>
    <property type="match status" value="1"/>
</dbReference>
<organism evidence="4 5">
    <name type="scientific">Vreelandella olivaria</name>
    <dbReference type="NCBI Taxonomy" id="390919"/>
    <lineage>
        <taxon>Bacteria</taxon>
        <taxon>Pseudomonadati</taxon>
        <taxon>Pseudomonadota</taxon>
        <taxon>Gammaproteobacteria</taxon>
        <taxon>Oceanospirillales</taxon>
        <taxon>Halomonadaceae</taxon>
        <taxon>Vreelandella</taxon>
    </lineage>
</organism>
<keyword evidence="5" id="KW-1185">Reference proteome</keyword>
<evidence type="ECO:0000313" key="5">
    <source>
        <dbReference type="Proteomes" id="UP000289555"/>
    </source>
</evidence>
<comment type="subcellular location">
    <subcellularLocation>
        <location evidence="1">Membrane</location>
    </subcellularLocation>
</comment>
<dbReference type="PANTHER" id="PTHR30627:SF1">
    <property type="entry name" value="PEPTIDOGLYCAN D,D-TRANSPEPTIDASE FTSI"/>
    <property type="match status" value="1"/>
</dbReference>
<dbReference type="Gene3D" id="3.40.710.10">
    <property type="entry name" value="DD-peptidase/beta-lactamase superfamily"/>
    <property type="match status" value="1"/>
</dbReference>
<dbReference type="Pfam" id="PF00905">
    <property type="entry name" value="Transpeptidase"/>
    <property type="match status" value="1"/>
</dbReference>
<gene>
    <name evidence="4" type="ORF">HORIV_26520</name>
</gene>
<dbReference type="InterPro" id="IPR001460">
    <property type="entry name" value="PCN-bd_Tpept"/>
</dbReference>
<reference evidence="5" key="1">
    <citation type="journal article" date="2019" name="Microbiol. Resour. Announc.">
        <title>Complete Genome Sequence of Halomonas olivaria, a Moderately Halophilic Bacterium Isolated from Olive Processing Effluents, Obtained by Nanopore Sequencing.</title>
        <authorList>
            <person name="Nagata S."/>
            <person name="Ii K.M."/>
            <person name="Tsukimi T."/>
            <person name="Miura M.C."/>
            <person name="Galipon J."/>
            <person name="Arakawa K."/>
        </authorList>
    </citation>
    <scope>NUCLEOTIDE SEQUENCE [LARGE SCALE GENOMIC DNA]</scope>
    <source>
        <strain evidence="5">TYRC17</strain>
    </source>
</reference>
<sequence>MLTALANDGVRLPPSLLRLSEPPQGIPAIEPTVANDLLRILETSVAAYTGGRRARVEGYRVGGKTGTVRKIGQQGYTTDAYRSVFAGIAPISDPRIVTVVMIDHPKAGEFYGGAVAAPVFSSVTGNALRLLDVPPDHEAE</sequence>
<accession>A0ABN5WTG6</accession>
<protein>
    <recommendedName>
        <fullName evidence="3">Penicillin-binding protein transpeptidase domain-containing protein</fullName>
    </recommendedName>
</protein>
<feature type="domain" description="Penicillin-binding protein transpeptidase" evidence="3">
    <location>
        <begin position="1"/>
        <end position="123"/>
    </location>
</feature>
<dbReference type="SUPFAM" id="SSF56601">
    <property type="entry name" value="beta-lactamase/transpeptidase-like"/>
    <property type="match status" value="1"/>
</dbReference>
<dbReference type="EMBL" id="AP019416">
    <property type="protein sequence ID" value="BBI50231.1"/>
    <property type="molecule type" value="Genomic_DNA"/>
</dbReference>
<proteinExistence type="predicted"/>
<evidence type="ECO:0000256" key="2">
    <source>
        <dbReference type="ARBA" id="ARBA00023136"/>
    </source>
</evidence>
<dbReference type="Proteomes" id="UP000289555">
    <property type="component" value="Chromosome"/>
</dbReference>
<dbReference type="InterPro" id="IPR012338">
    <property type="entry name" value="Beta-lactam/transpept-like"/>
</dbReference>
<evidence type="ECO:0000259" key="3">
    <source>
        <dbReference type="Pfam" id="PF00905"/>
    </source>
</evidence>
<dbReference type="Gene3D" id="3.30.450.330">
    <property type="match status" value="1"/>
</dbReference>
<name>A0ABN5WTG6_9GAMM</name>
<keyword evidence="2" id="KW-0472">Membrane</keyword>
<evidence type="ECO:0000256" key="1">
    <source>
        <dbReference type="ARBA" id="ARBA00004370"/>
    </source>
</evidence>
<evidence type="ECO:0000313" key="4">
    <source>
        <dbReference type="EMBL" id="BBI50231.1"/>
    </source>
</evidence>